<organism evidence="1 2">
    <name type="scientific">Trebonia kvetii</name>
    <dbReference type="NCBI Taxonomy" id="2480626"/>
    <lineage>
        <taxon>Bacteria</taxon>
        <taxon>Bacillati</taxon>
        <taxon>Actinomycetota</taxon>
        <taxon>Actinomycetes</taxon>
        <taxon>Streptosporangiales</taxon>
        <taxon>Treboniaceae</taxon>
        <taxon>Trebonia</taxon>
    </lineage>
</organism>
<reference evidence="1 2" key="1">
    <citation type="submission" date="2018-11" db="EMBL/GenBank/DDBJ databases">
        <title>Trebonia kvetii gen.nov., sp.nov., a novel acidophilic actinobacterium, and proposal of the new actinobacterial family Treboniaceae fam. nov.</title>
        <authorList>
            <person name="Rapoport D."/>
            <person name="Sagova-Mareckova M."/>
            <person name="Sedlacek I."/>
            <person name="Provaznik J."/>
            <person name="Kralova S."/>
            <person name="Pavlinic D."/>
            <person name="Benes V."/>
            <person name="Kopecky J."/>
        </authorList>
    </citation>
    <scope>NUCLEOTIDE SEQUENCE [LARGE SCALE GENOMIC DNA]</scope>
    <source>
        <strain evidence="1 2">15Tr583</strain>
    </source>
</reference>
<dbReference type="AlphaFoldDB" id="A0A6P2BMS6"/>
<protein>
    <submittedName>
        <fullName evidence="1">Uncharacterized protein</fullName>
    </submittedName>
</protein>
<dbReference type="Proteomes" id="UP000460272">
    <property type="component" value="Unassembled WGS sequence"/>
</dbReference>
<accession>A0A6P2BMS6</accession>
<dbReference type="RefSeq" id="WP_145861922.1">
    <property type="nucleotide sequence ID" value="NZ_RPFW01000011.1"/>
</dbReference>
<gene>
    <name evidence="1" type="ORF">EAS64_39905</name>
</gene>
<sequence>MAKVRVPRKGVTQAEVAAVLSRRLTGFEVGADADGVFARRSALSAAVVRITSVPGATVFRVRAVGVPIASHGTARVVADALRRSPEFRSL</sequence>
<evidence type="ECO:0000313" key="2">
    <source>
        <dbReference type="Proteomes" id="UP000460272"/>
    </source>
</evidence>
<proteinExistence type="predicted"/>
<comment type="caution">
    <text evidence="1">The sequence shown here is derived from an EMBL/GenBank/DDBJ whole genome shotgun (WGS) entry which is preliminary data.</text>
</comment>
<name>A0A6P2BMS6_9ACTN</name>
<dbReference type="EMBL" id="RPFW01000011">
    <property type="protein sequence ID" value="TVY99820.1"/>
    <property type="molecule type" value="Genomic_DNA"/>
</dbReference>
<keyword evidence="2" id="KW-1185">Reference proteome</keyword>
<evidence type="ECO:0000313" key="1">
    <source>
        <dbReference type="EMBL" id="TVY99820.1"/>
    </source>
</evidence>